<dbReference type="SUPFAM" id="SSF57783">
    <property type="entry name" value="Zinc beta-ribbon"/>
    <property type="match status" value="1"/>
</dbReference>
<keyword evidence="3 12" id="KW-0808">Transferase</keyword>
<evidence type="ECO:0000256" key="12">
    <source>
        <dbReference type="HAMAP-Rule" id="MF_00974"/>
    </source>
</evidence>
<dbReference type="FunFam" id="3.90.980.10:FF:000001">
    <property type="entry name" value="DNA primase"/>
    <property type="match status" value="1"/>
</dbReference>
<dbReference type="InterPro" id="IPR006171">
    <property type="entry name" value="TOPRIM_dom"/>
</dbReference>
<feature type="compositionally biased region" description="Low complexity" evidence="15">
    <location>
        <begin position="456"/>
        <end position="470"/>
    </location>
</feature>
<dbReference type="PANTHER" id="PTHR30313:SF2">
    <property type="entry name" value="DNA PRIMASE"/>
    <property type="match status" value="1"/>
</dbReference>
<dbReference type="PROSITE" id="PS50880">
    <property type="entry name" value="TOPRIM"/>
    <property type="match status" value="1"/>
</dbReference>
<dbReference type="InterPro" id="IPR019475">
    <property type="entry name" value="DNA_primase_DnaB-bd"/>
</dbReference>
<dbReference type="InterPro" id="IPR013264">
    <property type="entry name" value="DNAG_N"/>
</dbReference>
<keyword evidence="5 12" id="KW-0235">DNA replication</keyword>
<dbReference type="GO" id="GO:0003899">
    <property type="term" value="F:DNA-directed RNA polymerase activity"/>
    <property type="evidence" value="ECO:0007669"/>
    <property type="project" value="UniProtKB-UniRule"/>
</dbReference>
<feature type="compositionally biased region" description="Polar residues" evidence="15">
    <location>
        <begin position="471"/>
        <end position="484"/>
    </location>
</feature>
<keyword evidence="7 12" id="KW-0863">Zinc-finger</keyword>
<comment type="subunit">
    <text evidence="12">Monomer. Interacts with DnaB.</text>
</comment>
<dbReference type="InterPro" id="IPR037068">
    <property type="entry name" value="DNA_primase_core_N_sf"/>
</dbReference>
<dbReference type="GO" id="GO:0005737">
    <property type="term" value="C:cytoplasm"/>
    <property type="evidence" value="ECO:0007669"/>
    <property type="project" value="TreeGrafter"/>
</dbReference>
<dbReference type="InterPro" id="IPR006295">
    <property type="entry name" value="DNA_primase_DnaG"/>
</dbReference>
<gene>
    <name evidence="12" type="primary">dnaG</name>
    <name evidence="17" type="ORF">CVS27_18990</name>
</gene>
<evidence type="ECO:0000256" key="1">
    <source>
        <dbReference type="ARBA" id="ARBA00022478"/>
    </source>
</evidence>
<dbReference type="InterPro" id="IPR002694">
    <property type="entry name" value="Znf_CHC2"/>
</dbReference>
<dbReference type="SUPFAM" id="SSF56731">
    <property type="entry name" value="DNA primase core"/>
    <property type="match status" value="1"/>
</dbReference>
<protein>
    <recommendedName>
        <fullName evidence="12 13">DNA primase</fullName>
        <ecNumber evidence="12">2.7.7.101</ecNumber>
    </recommendedName>
</protein>
<dbReference type="Pfam" id="PF13662">
    <property type="entry name" value="Toprim_4"/>
    <property type="match status" value="1"/>
</dbReference>
<evidence type="ECO:0000256" key="5">
    <source>
        <dbReference type="ARBA" id="ARBA00022705"/>
    </source>
</evidence>
<feature type="compositionally biased region" description="Low complexity" evidence="15">
    <location>
        <begin position="499"/>
        <end position="509"/>
    </location>
</feature>
<dbReference type="AlphaFoldDB" id="A0A2S3ZRB8"/>
<keyword evidence="18" id="KW-1185">Reference proteome</keyword>
<feature type="domain" description="Toprim" evidence="16">
    <location>
        <begin position="262"/>
        <end position="347"/>
    </location>
</feature>
<organism evidence="17 18">
    <name type="scientific">Arthrobacter glacialis</name>
    <dbReference type="NCBI Taxonomy" id="1664"/>
    <lineage>
        <taxon>Bacteria</taxon>
        <taxon>Bacillati</taxon>
        <taxon>Actinomycetota</taxon>
        <taxon>Actinomycetes</taxon>
        <taxon>Micrococcales</taxon>
        <taxon>Micrococcaceae</taxon>
        <taxon>Arthrobacter</taxon>
    </lineage>
</organism>
<dbReference type="RefSeq" id="WP_103467414.1">
    <property type="nucleotide sequence ID" value="NZ_PPXC01000022.1"/>
</dbReference>
<name>A0A2S3ZRB8_ARTGL</name>
<keyword evidence="9" id="KW-0460">Magnesium</keyword>
<keyword evidence="2 12" id="KW-0639">Primosome</keyword>
<keyword evidence="11 12" id="KW-0804">Transcription</keyword>
<dbReference type="FunFam" id="3.90.580.10:FF:000001">
    <property type="entry name" value="DNA primase"/>
    <property type="match status" value="1"/>
</dbReference>
<dbReference type="InterPro" id="IPR013173">
    <property type="entry name" value="DNA_primase_DnaG_DnaB-bd_dom"/>
</dbReference>
<evidence type="ECO:0000256" key="7">
    <source>
        <dbReference type="ARBA" id="ARBA00022771"/>
    </source>
</evidence>
<reference evidence="17 18" key="1">
    <citation type="submission" date="2018-01" db="EMBL/GenBank/DDBJ databases">
        <title>Arthrobacter sp. nov., from glaciers in China.</title>
        <authorList>
            <person name="Liu Q."/>
            <person name="Xin Y.-H."/>
        </authorList>
    </citation>
    <scope>NUCLEOTIDE SEQUENCE [LARGE SCALE GENOMIC DNA]</scope>
    <source>
        <strain evidence="17 18">HLT2-12-2</strain>
    </source>
</reference>
<comment type="domain">
    <text evidence="12">Contains an N-terminal zinc-binding domain, a central core domain that contains the primase activity, and a C-terminal DnaB-binding domain.</text>
</comment>
<evidence type="ECO:0000256" key="14">
    <source>
        <dbReference type="PIRSR" id="PIRSR002811-1"/>
    </source>
</evidence>
<accession>A0A2S3ZRB8</accession>
<dbReference type="Pfam" id="PF08278">
    <property type="entry name" value="DnaG_DnaB_bind"/>
    <property type="match status" value="1"/>
</dbReference>
<dbReference type="HAMAP" id="MF_00974">
    <property type="entry name" value="DNA_primase_DnaG"/>
    <property type="match status" value="1"/>
</dbReference>
<dbReference type="Pfam" id="PF01807">
    <property type="entry name" value="Zn_ribbon_DnaG"/>
    <property type="match status" value="1"/>
</dbReference>
<evidence type="ECO:0000256" key="3">
    <source>
        <dbReference type="ARBA" id="ARBA00022679"/>
    </source>
</evidence>
<dbReference type="GO" id="GO:0008270">
    <property type="term" value="F:zinc ion binding"/>
    <property type="evidence" value="ECO:0007669"/>
    <property type="project" value="UniProtKB-UniRule"/>
</dbReference>
<comment type="catalytic activity">
    <reaction evidence="12">
        <text>ssDNA + n NTP = ssDNA/pppN(pN)n-1 hybrid + (n-1) diphosphate.</text>
        <dbReference type="EC" id="2.7.7.101"/>
    </reaction>
</comment>
<dbReference type="PANTHER" id="PTHR30313">
    <property type="entry name" value="DNA PRIMASE"/>
    <property type="match status" value="1"/>
</dbReference>
<dbReference type="GO" id="GO:0006269">
    <property type="term" value="P:DNA replication, synthesis of primer"/>
    <property type="evidence" value="ECO:0007669"/>
    <property type="project" value="UniProtKB-UniRule"/>
</dbReference>
<dbReference type="EC" id="2.7.7.101" evidence="12"/>
<keyword evidence="1 12" id="KW-0240">DNA-directed RNA polymerase</keyword>
<feature type="zinc finger region" description="CHC2-type" evidence="12 14">
    <location>
        <begin position="41"/>
        <end position="65"/>
    </location>
</feature>
<dbReference type="Gene3D" id="3.90.980.10">
    <property type="entry name" value="DNA primase, catalytic core, N-terminal domain"/>
    <property type="match status" value="1"/>
</dbReference>
<dbReference type="GO" id="GO:1990077">
    <property type="term" value="C:primosome complex"/>
    <property type="evidence" value="ECO:0007669"/>
    <property type="project" value="UniProtKB-KW"/>
</dbReference>
<evidence type="ECO:0000256" key="11">
    <source>
        <dbReference type="ARBA" id="ARBA00023163"/>
    </source>
</evidence>
<evidence type="ECO:0000256" key="10">
    <source>
        <dbReference type="ARBA" id="ARBA00023125"/>
    </source>
</evidence>
<dbReference type="InterPro" id="IPR050219">
    <property type="entry name" value="DnaG_primase"/>
</dbReference>
<dbReference type="NCBIfam" id="TIGR01391">
    <property type="entry name" value="dnaG"/>
    <property type="match status" value="1"/>
</dbReference>
<dbReference type="Gene3D" id="3.40.1360.10">
    <property type="match status" value="1"/>
</dbReference>
<dbReference type="Pfam" id="PF10410">
    <property type="entry name" value="DnaB_bind"/>
    <property type="match status" value="1"/>
</dbReference>
<proteinExistence type="inferred from homology"/>
<dbReference type="GO" id="GO:0003677">
    <property type="term" value="F:DNA binding"/>
    <property type="evidence" value="ECO:0007669"/>
    <property type="project" value="UniProtKB-KW"/>
</dbReference>
<evidence type="ECO:0000256" key="2">
    <source>
        <dbReference type="ARBA" id="ARBA00022515"/>
    </source>
</evidence>
<sequence>MAGLIKREDIDEVRTRTDLKEIVDAYVTLKSAGIGSYKGLCPFHDERSPSFHVRPQMGYFHCFGCQESGDVISFIQKMDHISFSEAVEKLAGRIGYELRYEDGGTGPRREDVGKRQRLLDAHKIAGEFFREQLLTPAAATGRAFLSERGFDREAAERFGVGFAPQGWDALLKQLSAKGFTQEELKLTGMFSEGNRGIYDRFRGRLIWPIRDIAGDTVGFGARKLFDDDQGPKYLNTPETTLYKKSQVLYGIDLAKKSIASKRQLVVVEGYTDVMACHLAGVDTAVATCGTAFGADHIKVARRLLSDDGTGGEVVFTFDGDAAGQKAALKAFDEDQRFIAQTFVAVEPSGADPCELRQRKGDEAVHALIRSRRPLFEFAIRTTLAKFDLSTVEGRVNGLRASAPVVADIRDGSTRMGYSQELAGWLGMADPNEVLRAVKTAERRAHSQPDAKAGVRAPGQAHAQPAGQGQPNTQGRSDVGQQRGSASHGGQGQLADDQAEPQQAADARPALVRPDPRDPQGRMEREALEVVLQHPGLLTAGNWQHFAATEFMVPAYKAVQQGIALAGESAEASSQWLEAVRSNVPPELESLVAELALSPLPATREDTLMRYCRDILRRLFELQITRLKEERLGALQRMDPALDPESYQLLQRELMELETARRQLRGDG</sequence>
<dbReference type="CDD" id="cd03364">
    <property type="entry name" value="TOPRIM_DnaG_primases"/>
    <property type="match status" value="1"/>
</dbReference>
<comment type="similarity">
    <text evidence="12 13">Belongs to the DnaG primase family.</text>
</comment>
<dbReference type="PIRSF" id="PIRSF002811">
    <property type="entry name" value="DnaG"/>
    <property type="match status" value="1"/>
</dbReference>
<dbReference type="Gene3D" id="3.90.580.10">
    <property type="entry name" value="Zinc finger, CHC2-type domain"/>
    <property type="match status" value="1"/>
</dbReference>
<dbReference type="InterPro" id="IPR034151">
    <property type="entry name" value="TOPRIM_DnaG_bac"/>
</dbReference>
<keyword evidence="4 12" id="KW-0548">Nucleotidyltransferase</keyword>
<evidence type="ECO:0000256" key="4">
    <source>
        <dbReference type="ARBA" id="ARBA00022695"/>
    </source>
</evidence>
<keyword evidence="10 12" id="KW-0238">DNA-binding</keyword>
<comment type="cofactor">
    <cofactor evidence="12 13 14">
        <name>Zn(2+)</name>
        <dbReference type="ChEBI" id="CHEBI:29105"/>
    </cofactor>
    <text evidence="12 13 14">Binds 1 zinc ion per monomer.</text>
</comment>
<dbReference type="InterPro" id="IPR030846">
    <property type="entry name" value="DnaG_bac"/>
</dbReference>
<comment type="caution">
    <text evidence="17">The sequence shown here is derived from an EMBL/GenBank/DDBJ whole genome shotgun (WGS) entry which is preliminary data.</text>
</comment>
<evidence type="ECO:0000256" key="8">
    <source>
        <dbReference type="ARBA" id="ARBA00022833"/>
    </source>
</evidence>
<evidence type="ECO:0000313" key="18">
    <source>
        <dbReference type="Proteomes" id="UP000237061"/>
    </source>
</evidence>
<dbReference type="EMBL" id="PPXC01000022">
    <property type="protein sequence ID" value="POH71785.1"/>
    <property type="molecule type" value="Genomic_DNA"/>
</dbReference>
<evidence type="ECO:0000259" key="16">
    <source>
        <dbReference type="PROSITE" id="PS50880"/>
    </source>
</evidence>
<dbReference type="GO" id="GO:0000428">
    <property type="term" value="C:DNA-directed RNA polymerase complex"/>
    <property type="evidence" value="ECO:0007669"/>
    <property type="project" value="UniProtKB-KW"/>
</dbReference>
<evidence type="ECO:0000256" key="6">
    <source>
        <dbReference type="ARBA" id="ARBA00022723"/>
    </source>
</evidence>
<dbReference type="SMART" id="SM00493">
    <property type="entry name" value="TOPRIM"/>
    <property type="match status" value="1"/>
</dbReference>
<feature type="region of interest" description="Disordered" evidence="15">
    <location>
        <begin position="440"/>
        <end position="520"/>
    </location>
</feature>
<evidence type="ECO:0000256" key="15">
    <source>
        <dbReference type="SAM" id="MobiDB-lite"/>
    </source>
</evidence>
<keyword evidence="6 12" id="KW-0479">Metal-binding</keyword>
<dbReference type="Proteomes" id="UP000237061">
    <property type="component" value="Unassembled WGS sequence"/>
</dbReference>
<dbReference type="SMART" id="SM00400">
    <property type="entry name" value="ZnF_CHCC"/>
    <property type="match status" value="1"/>
</dbReference>
<comment type="function">
    <text evidence="12 13">RNA polymerase that catalyzes the synthesis of short RNA molecules used as primers for DNA polymerase during DNA replication.</text>
</comment>
<evidence type="ECO:0000256" key="9">
    <source>
        <dbReference type="ARBA" id="ARBA00022842"/>
    </source>
</evidence>
<dbReference type="InterPro" id="IPR036977">
    <property type="entry name" value="DNA_primase_Znf_CHC2"/>
</dbReference>
<keyword evidence="8 12" id="KW-0862">Zinc</keyword>
<evidence type="ECO:0000256" key="13">
    <source>
        <dbReference type="PIRNR" id="PIRNR002811"/>
    </source>
</evidence>
<evidence type="ECO:0000313" key="17">
    <source>
        <dbReference type="EMBL" id="POH71785.1"/>
    </source>
</evidence>
<dbReference type="Pfam" id="PF08275">
    <property type="entry name" value="DNAG_N"/>
    <property type="match status" value="1"/>
</dbReference>